<accession>A0A8X6XCQ1</accession>
<feature type="compositionally biased region" description="Basic residues" evidence="1">
    <location>
        <begin position="29"/>
        <end position="47"/>
    </location>
</feature>
<comment type="caution">
    <text evidence="3">The sequence shown here is derived from an EMBL/GenBank/DDBJ whole genome shotgun (WGS) entry which is preliminary data.</text>
</comment>
<protein>
    <submittedName>
        <fullName evidence="3">Uncharacterized protein</fullName>
    </submittedName>
</protein>
<dbReference type="Proteomes" id="UP000886998">
    <property type="component" value="Unassembled WGS sequence"/>
</dbReference>
<sequence length="47" mass="5312">MKSITAVLFAITMIVALQCTPGALATEPRHHHHHGHHDHHHHGHHDH</sequence>
<evidence type="ECO:0000256" key="2">
    <source>
        <dbReference type="SAM" id="SignalP"/>
    </source>
</evidence>
<dbReference type="AlphaFoldDB" id="A0A8X6XCQ1"/>
<evidence type="ECO:0000313" key="3">
    <source>
        <dbReference type="EMBL" id="GFY50307.1"/>
    </source>
</evidence>
<evidence type="ECO:0000313" key="4">
    <source>
        <dbReference type="Proteomes" id="UP000886998"/>
    </source>
</evidence>
<feature type="chain" id="PRO_5036454064" evidence="2">
    <location>
        <begin position="26"/>
        <end position="47"/>
    </location>
</feature>
<organism evidence="3 4">
    <name type="scientific">Trichonephila inaurata madagascariensis</name>
    <dbReference type="NCBI Taxonomy" id="2747483"/>
    <lineage>
        <taxon>Eukaryota</taxon>
        <taxon>Metazoa</taxon>
        <taxon>Ecdysozoa</taxon>
        <taxon>Arthropoda</taxon>
        <taxon>Chelicerata</taxon>
        <taxon>Arachnida</taxon>
        <taxon>Araneae</taxon>
        <taxon>Araneomorphae</taxon>
        <taxon>Entelegynae</taxon>
        <taxon>Araneoidea</taxon>
        <taxon>Nephilidae</taxon>
        <taxon>Trichonephila</taxon>
        <taxon>Trichonephila inaurata</taxon>
    </lineage>
</organism>
<gene>
    <name evidence="3" type="ORF">TNIN_340521</name>
</gene>
<feature type="region of interest" description="Disordered" evidence="1">
    <location>
        <begin position="26"/>
        <end position="47"/>
    </location>
</feature>
<keyword evidence="2" id="KW-0732">Signal</keyword>
<dbReference type="EMBL" id="BMAV01007395">
    <property type="protein sequence ID" value="GFY50307.1"/>
    <property type="molecule type" value="Genomic_DNA"/>
</dbReference>
<feature type="non-terminal residue" evidence="3">
    <location>
        <position position="47"/>
    </location>
</feature>
<reference evidence="3" key="1">
    <citation type="submission" date="2020-08" db="EMBL/GenBank/DDBJ databases">
        <title>Multicomponent nature underlies the extraordinary mechanical properties of spider dragline silk.</title>
        <authorList>
            <person name="Kono N."/>
            <person name="Nakamura H."/>
            <person name="Mori M."/>
            <person name="Yoshida Y."/>
            <person name="Ohtoshi R."/>
            <person name="Malay A.D."/>
            <person name="Moran D.A.P."/>
            <person name="Tomita M."/>
            <person name="Numata K."/>
            <person name="Arakawa K."/>
        </authorList>
    </citation>
    <scope>NUCLEOTIDE SEQUENCE</scope>
</reference>
<proteinExistence type="predicted"/>
<keyword evidence="4" id="KW-1185">Reference proteome</keyword>
<evidence type="ECO:0000256" key="1">
    <source>
        <dbReference type="SAM" id="MobiDB-lite"/>
    </source>
</evidence>
<feature type="signal peptide" evidence="2">
    <location>
        <begin position="1"/>
        <end position="25"/>
    </location>
</feature>
<name>A0A8X6XCQ1_9ARAC</name>